<protein>
    <recommendedName>
        <fullName evidence="2">MORN repeat-containing protein 5</fullName>
    </recommendedName>
</protein>
<keyword evidence="3" id="KW-0677">Repeat</keyword>
<reference evidence="9" key="1">
    <citation type="submission" date="2025-08" db="UniProtKB">
        <authorList>
            <consortium name="RefSeq"/>
        </authorList>
    </citation>
    <scope>IDENTIFICATION</scope>
    <source>
        <tissue evidence="9">Whole body</tissue>
    </source>
</reference>
<evidence type="ECO:0000256" key="6">
    <source>
        <dbReference type="ARBA" id="ARBA00023273"/>
    </source>
</evidence>
<dbReference type="Pfam" id="PF02493">
    <property type="entry name" value="MORN"/>
    <property type="match status" value="2"/>
</dbReference>
<keyword evidence="5" id="KW-0969">Cilium</keyword>
<keyword evidence="4" id="KW-0282">Flagellum</keyword>
<evidence type="ECO:0000256" key="1">
    <source>
        <dbReference type="ARBA" id="ARBA00004230"/>
    </source>
</evidence>
<dbReference type="SUPFAM" id="SSF82185">
    <property type="entry name" value="Histone H3 K4-specific methyltransferase SET7/9 N-terminal domain"/>
    <property type="match status" value="1"/>
</dbReference>
<dbReference type="GO" id="GO:0031514">
    <property type="term" value="C:motile cilium"/>
    <property type="evidence" value="ECO:0007669"/>
    <property type="project" value="UniProtKB-SubCell"/>
</dbReference>
<evidence type="ECO:0000256" key="2">
    <source>
        <dbReference type="ARBA" id="ARBA00016322"/>
    </source>
</evidence>
<dbReference type="InterPro" id="IPR003409">
    <property type="entry name" value="MORN"/>
</dbReference>
<dbReference type="Gene3D" id="2.20.110.10">
    <property type="entry name" value="Histone H3 K4-specific methyltransferase SET7/9 N-terminal domain"/>
    <property type="match status" value="1"/>
</dbReference>
<keyword evidence="8" id="KW-1185">Reference proteome</keyword>
<evidence type="ECO:0000313" key="8">
    <source>
        <dbReference type="Proteomes" id="UP000694925"/>
    </source>
</evidence>
<evidence type="ECO:0000256" key="4">
    <source>
        <dbReference type="ARBA" id="ARBA00022846"/>
    </source>
</evidence>
<dbReference type="KEGG" id="ccal:108628748"/>
<feature type="region of interest" description="Disordered" evidence="7">
    <location>
        <begin position="246"/>
        <end position="266"/>
    </location>
</feature>
<dbReference type="InterPro" id="IPR042814">
    <property type="entry name" value="Morn5"/>
</dbReference>
<evidence type="ECO:0000313" key="9">
    <source>
        <dbReference type="RefSeq" id="XP_017886363.1"/>
    </source>
</evidence>
<dbReference type="PANTHER" id="PTHR46437:SF1">
    <property type="entry name" value="MORN REPEAT-CONTAINING PROTEIN 5"/>
    <property type="match status" value="1"/>
</dbReference>
<gene>
    <name evidence="9" type="primary">LOC108628748</name>
</gene>
<dbReference type="GeneID" id="108628748"/>
<proteinExistence type="predicted"/>
<keyword evidence="6" id="KW-0966">Cell projection</keyword>
<dbReference type="RefSeq" id="XP_017886363.1">
    <property type="nucleotide sequence ID" value="XM_018030874.2"/>
</dbReference>
<name>A0AAJ7NAZ8_9HYME</name>
<dbReference type="PANTHER" id="PTHR46437">
    <property type="entry name" value="MORN REPEAT-CONTAINING PROTEIN 5"/>
    <property type="match status" value="1"/>
</dbReference>
<dbReference type="AlphaFoldDB" id="A0AAJ7NAZ8"/>
<evidence type="ECO:0000256" key="3">
    <source>
        <dbReference type="ARBA" id="ARBA00022737"/>
    </source>
</evidence>
<accession>A0AAJ7NAZ8</accession>
<evidence type="ECO:0000256" key="5">
    <source>
        <dbReference type="ARBA" id="ARBA00023069"/>
    </source>
</evidence>
<organism evidence="8 9">
    <name type="scientific">Ceratina calcarata</name>
    <dbReference type="NCBI Taxonomy" id="156304"/>
    <lineage>
        <taxon>Eukaryota</taxon>
        <taxon>Metazoa</taxon>
        <taxon>Ecdysozoa</taxon>
        <taxon>Arthropoda</taxon>
        <taxon>Hexapoda</taxon>
        <taxon>Insecta</taxon>
        <taxon>Pterygota</taxon>
        <taxon>Neoptera</taxon>
        <taxon>Endopterygota</taxon>
        <taxon>Hymenoptera</taxon>
        <taxon>Apocrita</taxon>
        <taxon>Aculeata</taxon>
        <taxon>Apoidea</taxon>
        <taxon>Anthophila</taxon>
        <taxon>Apidae</taxon>
        <taxon>Ceratina</taxon>
        <taxon>Zadontomerus</taxon>
    </lineage>
</organism>
<sequence>MSVQFKNFPLINDETRFIDGSEYKGTWDTFGMDGIGKFTLPHNTIFEGEFRHGKFHGHGSMYWPRGQRVDGIWSRGKCEGKEYVFNDSLNFSQRDWKYCKFPDRRYFLCHKYGLRPAGATLRKNDPYELAVPPRCYDSGIGIFNPRTRCITSYQNPKKVLEIPSTEHARWIVKNCQKGTSPPTGHRRELYENWFSPDFDEKILSSRLPFTSNSFEPWWQRLTTFRRDNSWKEEKLEDPCLCLDDESPNADENIIEPKAPMDKTPRDEIVVSPTVSCRRHSN</sequence>
<dbReference type="Proteomes" id="UP000694925">
    <property type="component" value="Unplaced"/>
</dbReference>
<comment type="subcellular location">
    <subcellularLocation>
        <location evidence="1">Cell projection</location>
        <location evidence="1">Cilium</location>
        <location evidence="1">Flagellum</location>
    </subcellularLocation>
</comment>
<evidence type="ECO:0000256" key="7">
    <source>
        <dbReference type="SAM" id="MobiDB-lite"/>
    </source>
</evidence>